<dbReference type="SMART" id="SM00575">
    <property type="entry name" value="ZnF_PMZ"/>
    <property type="match status" value="1"/>
</dbReference>
<keyword evidence="8" id="KW-1185">Reference proteome</keyword>
<sequence>MDIIIVTRFHHGGKFVEDTSGGGLTYIGESEVEYVGIDKDHFSLMELLFYTRDLGYVTVGGFYFKDPTTNNFVLVDNDFSLLNLIKDLGDGDFLDLYVQHVIDEVEIIKDGVPTGYLCGPTVGEIINEDGVENSHNINVDEGLQQGAAQSENISVEVGVDEGLQQGATQSENINVEVGVDDASDLEGVETDWDISDDSQEFAIPDDDDSEIDEELRTLRNERRTKLQRKKPDSTEEIILGVADVDRGFEDIGRNKAARYVERLGGDEQYIDSSELDSYDSRDELDPEAVEVLIYQLEEKVKRKAVAEYAVEYKVRLKLRPNEKHRVRVKCQHKKCKWLLYASLDKDSGDFIVKNYYPVHQCPTTTKNKLCTSNFIANKFRDRIVSQPYIKLWEIQELVRKTTGLYVGRTLCYRAKLMILKEFMGDWKMEFARLCDYADMIKQTNPDSSCWVRTDMESTPGKNMFVYFYVCFDALKRGWLEGCRKLIGFDGCFLKGACKGELLVAIGRNGNQQMFPIAWAVVDQETKHSWRFFINFLIQDLNLGTGHGLTVMSDMQKGLVAAIMELLPDCEQRMCARHIWSNWQENWRGEERRKQFWRCAKSSFEVKFQDEMDKLDKLGNKICGDLLHYEKKTWCKAYFKEHAKCDVVENNMCETFNSWILAARHKSIITMLEEIRHKIMDRNVEMRKFVDTWISDISPMASLVLEENKDYARDCQVRFNDQFGYEILDGHYRHIIDIRKKTCTCRTWQLRGIPCQHVVLAYQHASQDPEDHVVHWYRKDTFMKAYNYFIQPIPNMKMWPHTSDIVIEPPEPKQMPSRPPKCRRKSKDEPRKKYGKLSRRGVKMTCSKCHQRGHNNKACKYVPGSSSQLASSSQPQSSRQPTGYSQPPSSSVGQQSTSICDDTSIVRRVQKAGKGRGRGRGKGRGRGGDDTSTVTRGQQAGRGKGREGTSTSTRGNKRPKTVGFGIYTDDLSGKQTLNPGTTGERVVTPAVFKCATPTNIDIGYKPRGLKWKGKDAVTTPQLQRMSKSKWGGSANV</sequence>
<accession>A0AAF0V3G8</accession>
<proteinExistence type="predicted"/>
<dbReference type="Pfam" id="PF26130">
    <property type="entry name" value="PB1-like"/>
    <property type="match status" value="1"/>
</dbReference>
<evidence type="ECO:0000259" key="6">
    <source>
        <dbReference type="PROSITE" id="PS50966"/>
    </source>
</evidence>
<feature type="compositionally biased region" description="Basic residues" evidence="5">
    <location>
        <begin position="907"/>
        <end position="924"/>
    </location>
</feature>
<dbReference type="InterPro" id="IPR058594">
    <property type="entry name" value="PB1-like_dom_pln"/>
</dbReference>
<feature type="compositionally biased region" description="Low complexity" evidence="5">
    <location>
        <begin position="864"/>
        <end position="897"/>
    </location>
</feature>
<keyword evidence="1" id="KW-0479">Metal-binding</keyword>
<dbReference type="Proteomes" id="UP001234989">
    <property type="component" value="Chromosome 12"/>
</dbReference>
<dbReference type="Pfam" id="PF10551">
    <property type="entry name" value="MULE"/>
    <property type="match status" value="1"/>
</dbReference>
<evidence type="ECO:0000313" key="7">
    <source>
        <dbReference type="EMBL" id="WMV58148.1"/>
    </source>
</evidence>
<dbReference type="InterPro" id="IPR004332">
    <property type="entry name" value="Transposase_MuDR"/>
</dbReference>
<dbReference type="Pfam" id="PF03108">
    <property type="entry name" value="DBD_Tnp_Mut"/>
    <property type="match status" value="1"/>
</dbReference>
<evidence type="ECO:0000313" key="8">
    <source>
        <dbReference type="Proteomes" id="UP001234989"/>
    </source>
</evidence>
<name>A0AAF0V3G8_SOLVR</name>
<dbReference type="InterPro" id="IPR006564">
    <property type="entry name" value="Znf_PMZ"/>
</dbReference>
<feature type="compositionally biased region" description="Basic residues" evidence="5">
    <location>
        <begin position="832"/>
        <end position="841"/>
    </location>
</feature>
<dbReference type="PANTHER" id="PTHR31973:SF197">
    <property type="entry name" value="SWIM-TYPE DOMAIN-CONTAINING PROTEIN"/>
    <property type="match status" value="1"/>
</dbReference>
<dbReference type="InterPro" id="IPR018289">
    <property type="entry name" value="MULE_transposase_dom"/>
</dbReference>
<dbReference type="PROSITE" id="PS50966">
    <property type="entry name" value="ZF_SWIM"/>
    <property type="match status" value="1"/>
</dbReference>
<dbReference type="PANTHER" id="PTHR31973">
    <property type="entry name" value="POLYPROTEIN, PUTATIVE-RELATED"/>
    <property type="match status" value="1"/>
</dbReference>
<keyword evidence="3" id="KW-0862">Zinc</keyword>
<gene>
    <name evidence="7" type="ORF">MTR67_051533</name>
</gene>
<evidence type="ECO:0000256" key="2">
    <source>
        <dbReference type="ARBA" id="ARBA00022771"/>
    </source>
</evidence>
<evidence type="ECO:0000256" key="5">
    <source>
        <dbReference type="SAM" id="MobiDB-lite"/>
    </source>
</evidence>
<dbReference type="Pfam" id="PF04434">
    <property type="entry name" value="SWIM"/>
    <property type="match status" value="1"/>
</dbReference>
<feature type="domain" description="SWIM-type" evidence="6">
    <location>
        <begin position="731"/>
        <end position="765"/>
    </location>
</feature>
<evidence type="ECO:0000256" key="3">
    <source>
        <dbReference type="ARBA" id="ARBA00022833"/>
    </source>
</evidence>
<dbReference type="AlphaFoldDB" id="A0AAF0V3G8"/>
<feature type="region of interest" description="Disordered" evidence="5">
    <location>
        <begin position="806"/>
        <end position="966"/>
    </location>
</feature>
<organism evidence="7 8">
    <name type="scientific">Solanum verrucosum</name>
    <dbReference type="NCBI Taxonomy" id="315347"/>
    <lineage>
        <taxon>Eukaryota</taxon>
        <taxon>Viridiplantae</taxon>
        <taxon>Streptophyta</taxon>
        <taxon>Embryophyta</taxon>
        <taxon>Tracheophyta</taxon>
        <taxon>Spermatophyta</taxon>
        <taxon>Magnoliopsida</taxon>
        <taxon>eudicotyledons</taxon>
        <taxon>Gunneridae</taxon>
        <taxon>Pentapetalae</taxon>
        <taxon>asterids</taxon>
        <taxon>lamiids</taxon>
        <taxon>Solanales</taxon>
        <taxon>Solanaceae</taxon>
        <taxon>Solanoideae</taxon>
        <taxon>Solaneae</taxon>
        <taxon>Solanum</taxon>
    </lineage>
</organism>
<reference evidence="7" key="1">
    <citation type="submission" date="2023-08" db="EMBL/GenBank/DDBJ databases">
        <title>A de novo genome assembly of Solanum verrucosum Schlechtendal, a Mexican diploid species geographically isolated from the other diploid A-genome species in potato relatives.</title>
        <authorList>
            <person name="Hosaka K."/>
        </authorList>
    </citation>
    <scope>NUCLEOTIDE SEQUENCE</scope>
    <source>
        <tissue evidence="7">Young leaves</tissue>
    </source>
</reference>
<evidence type="ECO:0000256" key="1">
    <source>
        <dbReference type="ARBA" id="ARBA00022723"/>
    </source>
</evidence>
<dbReference type="EMBL" id="CP133623">
    <property type="protein sequence ID" value="WMV58148.1"/>
    <property type="molecule type" value="Genomic_DNA"/>
</dbReference>
<protein>
    <recommendedName>
        <fullName evidence="6">SWIM-type domain-containing protein</fullName>
    </recommendedName>
</protein>
<dbReference type="InterPro" id="IPR007527">
    <property type="entry name" value="Znf_SWIM"/>
</dbReference>
<dbReference type="GO" id="GO:0008270">
    <property type="term" value="F:zinc ion binding"/>
    <property type="evidence" value="ECO:0007669"/>
    <property type="project" value="UniProtKB-KW"/>
</dbReference>
<keyword evidence="2 4" id="KW-0863">Zinc-finger</keyword>
<evidence type="ECO:0000256" key="4">
    <source>
        <dbReference type="PROSITE-ProRule" id="PRU00325"/>
    </source>
</evidence>